<dbReference type="Pfam" id="PF00069">
    <property type="entry name" value="Pkinase"/>
    <property type="match status" value="1"/>
</dbReference>
<keyword evidence="3 9" id="KW-0418">Kinase</keyword>
<dbReference type="GO" id="GO:0004674">
    <property type="term" value="F:protein serine/threonine kinase activity"/>
    <property type="evidence" value="ECO:0007669"/>
    <property type="project" value="UniProtKB-EC"/>
</dbReference>
<dbReference type="PROSITE" id="PS00107">
    <property type="entry name" value="PROTEIN_KINASE_ATP"/>
    <property type="match status" value="1"/>
</dbReference>
<keyword evidence="2 5" id="KW-0547">Nucleotide-binding</keyword>
<dbReference type="PROSITE" id="PS00108">
    <property type="entry name" value="PROTEIN_KINASE_ST"/>
    <property type="match status" value="1"/>
</dbReference>
<dbReference type="InterPro" id="IPR017441">
    <property type="entry name" value="Protein_kinase_ATP_BS"/>
</dbReference>
<feature type="binding site" evidence="5">
    <location>
        <position position="79"/>
    </location>
    <ligand>
        <name>ATP</name>
        <dbReference type="ChEBI" id="CHEBI:30616"/>
    </ligand>
</feature>
<dbReference type="InterPro" id="IPR008271">
    <property type="entry name" value="Ser/Thr_kinase_AS"/>
</dbReference>
<dbReference type="EC" id="2.7.11.1" evidence="9"/>
<dbReference type="GO" id="GO:0005524">
    <property type="term" value="F:ATP binding"/>
    <property type="evidence" value="ECO:0007669"/>
    <property type="project" value="UniProtKB-UniRule"/>
</dbReference>
<dbReference type="InterPro" id="IPR011009">
    <property type="entry name" value="Kinase-like_dom_sf"/>
</dbReference>
<keyword evidence="4 5" id="KW-0067">ATP-binding</keyword>
<evidence type="ECO:0000259" key="8">
    <source>
        <dbReference type="PROSITE" id="PS50011"/>
    </source>
</evidence>
<feature type="region of interest" description="Disordered" evidence="6">
    <location>
        <begin position="402"/>
        <end position="482"/>
    </location>
</feature>
<dbReference type="Gene3D" id="3.30.200.20">
    <property type="entry name" value="Phosphorylase Kinase, domain 1"/>
    <property type="match status" value="1"/>
</dbReference>
<evidence type="ECO:0000313" key="10">
    <source>
        <dbReference type="Proteomes" id="UP000238823"/>
    </source>
</evidence>
<dbReference type="Gene3D" id="1.10.510.10">
    <property type="entry name" value="Transferase(Phosphotransferase) domain 1"/>
    <property type="match status" value="1"/>
</dbReference>
<dbReference type="PANTHER" id="PTHR43289">
    <property type="entry name" value="MITOGEN-ACTIVATED PROTEIN KINASE KINASE KINASE 20-RELATED"/>
    <property type="match status" value="1"/>
</dbReference>
<feature type="compositionally biased region" description="Low complexity" evidence="6">
    <location>
        <begin position="437"/>
        <end position="449"/>
    </location>
</feature>
<evidence type="ECO:0000256" key="1">
    <source>
        <dbReference type="ARBA" id="ARBA00022679"/>
    </source>
</evidence>
<keyword evidence="7" id="KW-1133">Transmembrane helix</keyword>
<dbReference type="Proteomes" id="UP000238823">
    <property type="component" value="Unassembled WGS sequence"/>
</dbReference>
<dbReference type="PANTHER" id="PTHR43289:SF6">
    <property type="entry name" value="SERINE_THREONINE-PROTEIN KINASE NEKL-3"/>
    <property type="match status" value="1"/>
</dbReference>
<comment type="caution">
    <text evidence="9">The sequence shown here is derived from an EMBL/GenBank/DDBJ whole genome shotgun (WGS) entry which is preliminary data.</text>
</comment>
<dbReference type="SUPFAM" id="SSF56112">
    <property type="entry name" value="Protein kinase-like (PK-like)"/>
    <property type="match status" value="1"/>
</dbReference>
<keyword evidence="7" id="KW-0812">Transmembrane</keyword>
<sequence>MVEQSPDSLREAAPAYDDLEAKRARAGVAAALFAGPGTDEPAERLTVGRYEIDSRLGSGGMGVVYRAHDPDLERAVAVKLLHADSSTDDKARARMLREARALAKLAHPNVITVFDVGTDDGQVFVAMELVAGSDLRRWLEDRRGATWREVLELFIAAGRGLAAAHEVALIHRDFKPENVLVGDDGRVRVLDFGLARIQQAINPATEDERERPPAPSVARTDPAGTDNASAGAGERDIAHLPTAFSGGLTETGALLGTPLYMAPELYAGRPADERSDQFAFCASLYEGVYRQLPFGSNNLPAHVKAVKAGQLVEPPTDSSVPVELGRIIARGLAADPDARHRDMARLLAELERVARGPAQTALPEPASSRRWLGIAVVVAAAAVALIGVELGWFVTSAPAQVSANDTKTGPKPGPEPGSELEPATEPDAPDPTPNTPDPAAAPATHTTSPGDPVDPLGATETTDAAGDESGSVEPELTQPAQPNIELHGWCHLHEDRYTLLSRTNSRRASFTHQGTCYTCRVERRRSRTSSFSPRDCAGYSLCGEASASACE</sequence>
<keyword evidence="7" id="KW-0472">Membrane</keyword>
<feature type="domain" description="Protein kinase" evidence="8">
    <location>
        <begin position="50"/>
        <end position="353"/>
    </location>
</feature>
<feature type="transmembrane region" description="Helical" evidence="7">
    <location>
        <begin position="371"/>
        <end position="394"/>
    </location>
</feature>
<evidence type="ECO:0000256" key="2">
    <source>
        <dbReference type="ARBA" id="ARBA00022741"/>
    </source>
</evidence>
<protein>
    <submittedName>
        <fullName evidence="9">Serine/threonine-protein kinase PK-1</fullName>
        <ecNumber evidence="9">2.7.11.1</ecNumber>
    </submittedName>
</protein>
<evidence type="ECO:0000256" key="3">
    <source>
        <dbReference type="ARBA" id="ARBA00022777"/>
    </source>
</evidence>
<accession>A0A2S9XV36</accession>
<dbReference type="RefSeq" id="WP_106093625.1">
    <property type="nucleotide sequence ID" value="NZ_PVNL01000134.1"/>
</dbReference>
<proteinExistence type="predicted"/>
<dbReference type="AlphaFoldDB" id="A0A2S9XV36"/>
<evidence type="ECO:0000313" key="9">
    <source>
        <dbReference type="EMBL" id="PRP96738.1"/>
    </source>
</evidence>
<gene>
    <name evidence="9" type="primary">spk1_31</name>
    <name evidence="9" type="ORF">ENSA7_68080</name>
</gene>
<evidence type="ECO:0000256" key="7">
    <source>
        <dbReference type="SAM" id="Phobius"/>
    </source>
</evidence>
<dbReference type="EMBL" id="PVNL01000134">
    <property type="protein sequence ID" value="PRP96738.1"/>
    <property type="molecule type" value="Genomic_DNA"/>
</dbReference>
<dbReference type="PROSITE" id="PS50011">
    <property type="entry name" value="PROTEIN_KINASE_DOM"/>
    <property type="match status" value="1"/>
</dbReference>
<keyword evidence="1 9" id="KW-0808">Transferase</keyword>
<evidence type="ECO:0000256" key="6">
    <source>
        <dbReference type="SAM" id="MobiDB-lite"/>
    </source>
</evidence>
<dbReference type="OrthoDB" id="9797603at2"/>
<evidence type="ECO:0000256" key="5">
    <source>
        <dbReference type="PROSITE-ProRule" id="PRU10141"/>
    </source>
</evidence>
<evidence type="ECO:0000256" key="4">
    <source>
        <dbReference type="ARBA" id="ARBA00022840"/>
    </source>
</evidence>
<feature type="region of interest" description="Disordered" evidence="6">
    <location>
        <begin position="201"/>
        <end position="233"/>
    </location>
</feature>
<name>A0A2S9XV36_9BACT</name>
<dbReference type="InterPro" id="IPR000719">
    <property type="entry name" value="Prot_kinase_dom"/>
</dbReference>
<dbReference type="CDD" id="cd14014">
    <property type="entry name" value="STKc_PknB_like"/>
    <property type="match status" value="1"/>
</dbReference>
<reference evidence="9 10" key="1">
    <citation type="submission" date="2018-03" db="EMBL/GenBank/DDBJ databases">
        <title>Draft Genome Sequences of the Obligatory Marine Myxobacteria Enhygromyxa salina SWB007.</title>
        <authorList>
            <person name="Poehlein A."/>
            <person name="Moghaddam J.A."/>
            <person name="Harms H."/>
            <person name="Alanjari M."/>
            <person name="Koenig G.M."/>
            <person name="Daniel R."/>
            <person name="Schaeberle T.F."/>
        </authorList>
    </citation>
    <scope>NUCLEOTIDE SEQUENCE [LARGE SCALE GENOMIC DNA]</scope>
    <source>
        <strain evidence="9 10">SWB007</strain>
    </source>
</reference>
<organism evidence="9 10">
    <name type="scientific">Enhygromyxa salina</name>
    <dbReference type="NCBI Taxonomy" id="215803"/>
    <lineage>
        <taxon>Bacteria</taxon>
        <taxon>Pseudomonadati</taxon>
        <taxon>Myxococcota</taxon>
        <taxon>Polyangia</taxon>
        <taxon>Nannocystales</taxon>
        <taxon>Nannocystaceae</taxon>
        <taxon>Enhygromyxa</taxon>
    </lineage>
</organism>